<dbReference type="EMBL" id="RBXR01000001">
    <property type="protein sequence ID" value="RKT73313.1"/>
    <property type="molecule type" value="Genomic_DNA"/>
</dbReference>
<organism evidence="2 3">
    <name type="scientific">Saccharothrix variisporea</name>
    <dbReference type="NCBI Taxonomy" id="543527"/>
    <lineage>
        <taxon>Bacteria</taxon>
        <taxon>Bacillati</taxon>
        <taxon>Actinomycetota</taxon>
        <taxon>Actinomycetes</taxon>
        <taxon>Pseudonocardiales</taxon>
        <taxon>Pseudonocardiaceae</taxon>
        <taxon>Saccharothrix</taxon>
    </lineage>
</organism>
<accession>A0A495XLH9</accession>
<reference evidence="2 3" key="1">
    <citation type="submission" date="2018-10" db="EMBL/GenBank/DDBJ databases">
        <title>Sequencing the genomes of 1000 actinobacteria strains.</title>
        <authorList>
            <person name="Klenk H.-P."/>
        </authorList>
    </citation>
    <scope>NUCLEOTIDE SEQUENCE [LARGE SCALE GENOMIC DNA]</scope>
    <source>
        <strain evidence="2 3">DSM 43911</strain>
    </source>
</reference>
<sequence length="178" mass="18730">MNRFRKSLAAVGTVVALATAAVVTQQNVGTAQPAVPPDFAVAHLNTQVNLPNGVWTDTPLTVTLPWPGTYALDADVRGRLSGTPSVNAYITARLWNDTTGTAVPFSERIVNQIIDHNAGDAITGSNQTAPISELISVTGATTIRVQARRIDAVGAASVAQLYSDAAGYTSLRYERLSP</sequence>
<evidence type="ECO:0000313" key="3">
    <source>
        <dbReference type="Proteomes" id="UP000272729"/>
    </source>
</evidence>
<dbReference type="OrthoDB" id="3690147at2"/>
<evidence type="ECO:0000313" key="2">
    <source>
        <dbReference type="EMBL" id="RKT73313.1"/>
    </source>
</evidence>
<keyword evidence="3" id="KW-1185">Reference proteome</keyword>
<dbReference type="Proteomes" id="UP000272729">
    <property type="component" value="Unassembled WGS sequence"/>
</dbReference>
<feature type="chain" id="PRO_5038349473" evidence="1">
    <location>
        <begin position="21"/>
        <end position="178"/>
    </location>
</feature>
<protein>
    <submittedName>
        <fullName evidence="2">Uncharacterized protein</fullName>
    </submittedName>
</protein>
<feature type="signal peptide" evidence="1">
    <location>
        <begin position="1"/>
        <end position="20"/>
    </location>
</feature>
<gene>
    <name evidence="2" type="ORF">DFJ66_6643</name>
</gene>
<dbReference type="RefSeq" id="WP_121226997.1">
    <property type="nucleotide sequence ID" value="NZ_JBIUBA010000031.1"/>
</dbReference>
<dbReference type="AlphaFoldDB" id="A0A495XLH9"/>
<evidence type="ECO:0000256" key="1">
    <source>
        <dbReference type="SAM" id="SignalP"/>
    </source>
</evidence>
<comment type="caution">
    <text evidence="2">The sequence shown here is derived from an EMBL/GenBank/DDBJ whole genome shotgun (WGS) entry which is preliminary data.</text>
</comment>
<proteinExistence type="predicted"/>
<keyword evidence="1" id="KW-0732">Signal</keyword>
<name>A0A495XLH9_9PSEU</name>